<name>A0A0C5JAF0_9PROT</name>
<dbReference type="NCBIfam" id="TIGR02970">
    <property type="entry name" value="succ_dehyd_cytB"/>
    <property type="match status" value="1"/>
</dbReference>
<dbReference type="GO" id="GO:0005886">
    <property type="term" value="C:plasma membrane"/>
    <property type="evidence" value="ECO:0007669"/>
    <property type="project" value="TreeGrafter"/>
</dbReference>
<accession>A0A0C5JAF0</accession>
<dbReference type="Pfam" id="PF01127">
    <property type="entry name" value="Sdh_cyt"/>
    <property type="match status" value="1"/>
</dbReference>
<dbReference type="GO" id="GO:0006099">
    <property type="term" value="P:tricarboxylic acid cycle"/>
    <property type="evidence" value="ECO:0007669"/>
    <property type="project" value="InterPro"/>
</dbReference>
<comment type="subcellular location">
    <subcellularLocation>
        <location evidence="2">Membrane</location>
        <topology evidence="2">Multi-pass membrane protein</topology>
    </subcellularLocation>
</comment>
<comment type="subunit">
    <text evidence="11">Part of an enzyme complex containing four subunits: a flavoprotein, an iron-sulfur protein, plus two membrane-anchoring proteins, SdhC and SdhD. The complex can form homotrimers.</text>
</comment>
<dbReference type="PROSITE" id="PS01000">
    <property type="entry name" value="SDH_CYT_1"/>
    <property type="match status" value="1"/>
</dbReference>
<evidence type="ECO:0000256" key="1">
    <source>
        <dbReference type="ARBA" id="ARBA00004050"/>
    </source>
</evidence>
<dbReference type="EMBL" id="CP010554">
    <property type="protein sequence ID" value="AJP48644.1"/>
    <property type="molecule type" value="Genomic_DNA"/>
</dbReference>
<reference evidence="14 15" key="1">
    <citation type="journal article" date="2015" name="Genome Announc.">
        <title>Complete Genome Sequence of a Novel Bacterium within the Family Rhodocyclaceae That Degrades Polycyclic Aromatic Hydrocarbons.</title>
        <authorList>
            <person name="Singleton D.R."/>
            <person name="Dickey A.N."/>
            <person name="Scholl E.H."/>
            <person name="Wright F.A."/>
            <person name="Aitken M.D."/>
        </authorList>
    </citation>
    <scope>NUCLEOTIDE SEQUENCE [LARGE SCALE GENOMIC DNA]</scope>
    <source>
        <strain evidence="15">PG1-Ca6</strain>
    </source>
</reference>
<dbReference type="PIRSF" id="PIRSF000178">
    <property type="entry name" value="SDH_cyt_b560"/>
    <property type="match status" value="1"/>
</dbReference>
<evidence type="ECO:0000256" key="12">
    <source>
        <dbReference type="PIRSR" id="PIRSR000178-1"/>
    </source>
</evidence>
<dbReference type="PANTHER" id="PTHR10978:SF5">
    <property type="entry name" value="SUCCINATE DEHYDROGENASE CYTOCHROME B560 SUBUNIT, MITOCHONDRIAL"/>
    <property type="match status" value="1"/>
</dbReference>
<evidence type="ECO:0000256" key="7">
    <source>
        <dbReference type="ARBA" id="ARBA00022723"/>
    </source>
</evidence>
<dbReference type="Gene3D" id="1.20.1300.10">
    <property type="entry name" value="Fumarate reductase/succinate dehydrogenase, transmembrane subunit"/>
    <property type="match status" value="1"/>
</dbReference>
<sequence length="127" mass="13922">MAESKKRRPVFFNLLQIQMPVGALTSITHRVTGIFLALSIPFSVYVLDLSLQGPQGYAQVLAWFDKRAFRVAAIILIWALTHHLLAGVRHLLSDIDVGSQLSAARRSAWIVNLGSVVVALLATGVFL</sequence>
<dbReference type="GO" id="GO:0009055">
    <property type="term" value="F:electron transfer activity"/>
    <property type="evidence" value="ECO:0007669"/>
    <property type="project" value="InterPro"/>
</dbReference>
<dbReference type="InterPro" id="IPR018495">
    <property type="entry name" value="Succ_DH_cyt_bsu_CS"/>
</dbReference>
<keyword evidence="15" id="KW-1185">Reference proteome</keyword>
<evidence type="ECO:0000256" key="8">
    <source>
        <dbReference type="ARBA" id="ARBA00022989"/>
    </source>
</evidence>
<keyword evidence="5 12" id="KW-0349">Heme</keyword>
<dbReference type="InterPro" id="IPR034804">
    <property type="entry name" value="SQR/QFR_C/D"/>
</dbReference>
<feature type="transmembrane region" description="Helical" evidence="13">
    <location>
        <begin position="67"/>
        <end position="86"/>
    </location>
</feature>
<feature type="transmembrane region" description="Helical" evidence="13">
    <location>
        <begin position="107"/>
        <end position="126"/>
    </location>
</feature>
<dbReference type="AlphaFoldDB" id="A0A0C5JAF0"/>
<evidence type="ECO:0000313" key="15">
    <source>
        <dbReference type="Proteomes" id="UP000061603"/>
    </source>
</evidence>
<keyword evidence="10 13" id="KW-0472">Membrane</keyword>
<protein>
    <recommendedName>
        <fullName evidence="4">Succinate dehydrogenase cytochrome b556 subunit</fullName>
    </recommendedName>
</protein>
<evidence type="ECO:0000256" key="3">
    <source>
        <dbReference type="ARBA" id="ARBA00007244"/>
    </source>
</evidence>
<evidence type="ECO:0000256" key="4">
    <source>
        <dbReference type="ARBA" id="ARBA00020076"/>
    </source>
</evidence>
<proteinExistence type="inferred from homology"/>
<feature type="transmembrane region" description="Helical" evidence="13">
    <location>
        <begin position="21"/>
        <end position="47"/>
    </location>
</feature>
<evidence type="ECO:0000256" key="9">
    <source>
        <dbReference type="ARBA" id="ARBA00023004"/>
    </source>
</evidence>
<keyword evidence="9 12" id="KW-0408">Iron</keyword>
<gene>
    <name evidence="14" type="ORF">PG1C_09775</name>
</gene>
<comment type="function">
    <text evidence="1">Membrane-anchoring subunit of succinate dehydrogenase (SDH).</text>
</comment>
<keyword evidence="7 12" id="KW-0479">Metal-binding</keyword>
<organism evidence="14 15">
    <name type="scientific">Rugosibacter aromaticivorans</name>
    <dbReference type="NCBI Taxonomy" id="1565605"/>
    <lineage>
        <taxon>Bacteria</taxon>
        <taxon>Pseudomonadati</taxon>
        <taxon>Pseudomonadota</taxon>
        <taxon>Betaproteobacteria</taxon>
        <taxon>Nitrosomonadales</taxon>
        <taxon>Sterolibacteriaceae</taxon>
        <taxon>Rugosibacter</taxon>
    </lineage>
</organism>
<dbReference type="STRING" id="1565605.PG1C_09775"/>
<comment type="cofactor">
    <cofactor evidence="12">
        <name>heme</name>
        <dbReference type="ChEBI" id="CHEBI:30413"/>
    </cofactor>
    <text evidence="12">The heme is bound between the two transmembrane subunits.</text>
</comment>
<evidence type="ECO:0000256" key="5">
    <source>
        <dbReference type="ARBA" id="ARBA00022617"/>
    </source>
</evidence>
<comment type="similarity">
    <text evidence="3">Belongs to the cytochrome b560 family.</text>
</comment>
<dbReference type="PANTHER" id="PTHR10978">
    <property type="entry name" value="SUCCINATE DEHYDROGENASE CYTOCHROME B560 SUBUNIT"/>
    <property type="match status" value="1"/>
</dbReference>
<evidence type="ECO:0000256" key="2">
    <source>
        <dbReference type="ARBA" id="ARBA00004141"/>
    </source>
</evidence>
<evidence type="ECO:0000256" key="11">
    <source>
        <dbReference type="ARBA" id="ARBA00025912"/>
    </source>
</evidence>
<keyword evidence="6 13" id="KW-0812">Transmembrane</keyword>
<dbReference type="GO" id="GO:0046872">
    <property type="term" value="F:metal ion binding"/>
    <property type="evidence" value="ECO:0007669"/>
    <property type="project" value="UniProtKB-KW"/>
</dbReference>
<evidence type="ECO:0000313" key="14">
    <source>
        <dbReference type="EMBL" id="AJP48644.1"/>
    </source>
</evidence>
<dbReference type="Proteomes" id="UP000061603">
    <property type="component" value="Chromosome"/>
</dbReference>
<dbReference type="InterPro" id="IPR000701">
    <property type="entry name" value="SuccDH_FuR_B_TM-su"/>
</dbReference>
<evidence type="ECO:0000256" key="10">
    <source>
        <dbReference type="ARBA" id="ARBA00023136"/>
    </source>
</evidence>
<dbReference type="SUPFAM" id="SSF81343">
    <property type="entry name" value="Fumarate reductase respiratory complex transmembrane subunits"/>
    <property type="match status" value="1"/>
</dbReference>
<evidence type="ECO:0000256" key="13">
    <source>
        <dbReference type="SAM" id="Phobius"/>
    </source>
</evidence>
<evidence type="ECO:0000256" key="6">
    <source>
        <dbReference type="ARBA" id="ARBA00022692"/>
    </source>
</evidence>
<keyword evidence="8 13" id="KW-1133">Transmembrane helix</keyword>
<dbReference type="CDD" id="cd03499">
    <property type="entry name" value="SQR_TypeC_SdhC"/>
    <property type="match status" value="1"/>
</dbReference>
<dbReference type="HOGENOM" id="CLU_094691_2_0_4"/>
<feature type="binding site" description="axial binding residue" evidence="12">
    <location>
        <position position="83"/>
    </location>
    <ligand>
        <name>heme</name>
        <dbReference type="ChEBI" id="CHEBI:30413"/>
        <note>ligand shared with second transmembrane subunit</note>
    </ligand>
    <ligandPart>
        <name>Fe</name>
        <dbReference type="ChEBI" id="CHEBI:18248"/>
    </ligandPart>
</feature>
<dbReference type="InterPro" id="IPR014314">
    <property type="entry name" value="Succ_DH_cytb556"/>
</dbReference>
<dbReference type="KEGG" id="rbu:PG1C_09775"/>